<name>A0A9P6UQE9_9FUNG</name>
<dbReference type="OrthoDB" id="2431332at2759"/>
<reference evidence="2" key="1">
    <citation type="journal article" date="2020" name="Fungal Divers.">
        <title>Resolving the Mortierellaceae phylogeny through synthesis of multi-gene phylogenetics and phylogenomics.</title>
        <authorList>
            <person name="Vandepol N."/>
            <person name="Liber J."/>
            <person name="Desiro A."/>
            <person name="Na H."/>
            <person name="Kennedy M."/>
            <person name="Barry K."/>
            <person name="Grigoriev I.V."/>
            <person name="Miller A.N."/>
            <person name="O'Donnell K."/>
            <person name="Stajich J.E."/>
            <person name="Bonito G."/>
        </authorList>
    </citation>
    <scope>NUCLEOTIDE SEQUENCE</scope>
    <source>
        <strain evidence="2">REB-010B</strain>
    </source>
</reference>
<proteinExistence type="predicted"/>
<dbReference type="AlphaFoldDB" id="A0A9P6UQE9"/>
<dbReference type="EMBL" id="JAAAIP010000566">
    <property type="protein sequence ID" value="KAG0315068.1"/>
    <property type="molecule type" value="Genomic_DNA"/>
</dbReference>
<evidence type="ECO:0000313" key="2">
    <source>
        <dbReference type="EMBL" id="KAG0315068.1"/>
    </source>
</evidence>
<evidence type="ECO:0000256" key="1">
    <source>
        <dbReference type="SAM" id="MobiDB-lite"/>
    </source>
</evidence>
<accession>A0A9P6UQE9</accession>
<keyword evidence="3" id="KW-1185">Reference proteome</keyword>
<gene>
    <name evidence="2" type="ORF">BGZ99_007686</name>
</gene>
<feature type="region of interest" description="Disordered" evidence="1">
    <location>
        <begin position="95"/>
        <end position="131"/>
    </location>
</feature>
<protein>
    <submittedName>
        <fullName evidence="2">Uncharacterized protein</fullName>
    </submittedName>
</protein>
<organism evidence="2 3">
    <name type="scientific">Dissophora globulifera</name>
    <dbReference type="NCBI Taxonomy" id="979702"/>
    <lineage>
        <taxon>Eukaryota</taxon>
        <taxon>Fungi</taxon>
        <taxon>Fungi incertae sedis</taxon>
        <taxon>Mucoromycota</taxon>
        <taxon>Mortierellomycotina</taxon>
        <taxon>Mortierellomycetes</taxon>
        <taxon>Mortierellales</taxon>
        <taxon>Mortierellaceae</taxon>
        <taxon>Dissophora</taxon>
    </lineage>
</organism>
<comment type="caution">
    <text evidence="2">The sequence shown here is derived from an EMBL/GenBank/DDBJ whole genome shotgun (WGS) entry which is preliminary data.</text>
</comment>
<sequence>MATTLPHFRDSFPEPAPHHYSYLAPLSASSLQAYNAIHSAKRNASHLDLDSNDTSSSIDHNKRILLDRPFARQRQVSGCSVSSASSWSSSASFSTVSSSPSSSPSSLAEPLSASRSPSPVESFSDNSSSSDEYNPLWHICDAIALAERQDVKKPAGAKAIRRDHQGAYGVKIVFLEPNWLAEHMAKSKKVAALKRRQQHQQQRQ</sequence>
<dbReference type="Proteomes" id="UP000738325">
    <property type="component" value="Unassembled WGS sequence"/>
</dbReference>
<evidence type="ECO:0000313" key="3">
    <source>
        <dbReference type="Proteomes" id="UP000738325"/>
    </source>
</evidence>